<evidence type="ECO:0008006" key="4">
    <source>
        <dbReference type="Google" id="ProtNLM"/>
    </source>
</evidence>
<accession>A0ABU7AV23</accession>
<dbReference type="EMBL" id="JAHUTI010029949">
    <property type="protein sequence ID" value="MED6241591.1"/>
    <property type="molecule type" value="Genomic_DNA"/>
</dbReference>
<proteinExistence type="predicted"/>
<gene>
    <name evidence="2" type="ORF">ATANTOWER_020883</name>
</gene>
<evidence type="ECO:0000256" key="1">
    <source>
        <dbReference type="SAM" id="SignalP"/>
    </source>
</evidence>
<feature type="signal peptide" evidence="1">
    <location>
        <begin position="1"/>
        <end position="29"/>
    </location>
</feature>
<organism evidence="2 3">
    <name type="scientific">Ataeniobius toweri</name>
    <dbReference type="NCBI Taxonomy" id="208326"/>
    <lineage>
        <taxon>Eukaryota</taxon>
        <taxon>Metazoa</taxon>
        <taxon>Chordata</taxon>
        <taxon>Craniata</taxon>
        <taxon>Vertebrata</taxon>
        <taxon>Euteleostomi</taxon>
        <taxon>Actinopterygii</taxon>
        <taxon>Neopterygii</taxon>
        <taxon>Teleostei</taxon>
        <taxon>Neoteleostei</taxon>
        <taxon>Acanthomorphata</taxon>
        <taxon>Ovalentaria</taxon>
        <taxon>Atherinomorphae</taxon>
        <taxon>Cyprinodontiformes</taxon>
        <taxon>Goodeidae</taxon>
        <taxon>Ataeniobius</taxon>
    </lineage>
</organism>
<evidence type="ECO:0000313" key="3">
    <source>
        <dbReference type="Proteomes" id="UP001345963"/>
    </source>
</evidence>
<keyword evidence="3" id="KW-1185">Reference proteome</keyword>
<feature type="chain" id="PRO_5047259882" description="Secreted protein" evidence="1">
    <location>
        <begin position="30"/>
        <end position="102"/>
    </location>
</feature>
<name>A0ABU7AV23_9TELE</name>
<reference evidence="2 3" key="1">
    <citation type="submission" date="2021-07" db="EMBL/GenBank/DDBJ databases">
        <authorList>
            <person name="Palmer J.M."/>
        </authorList>
    </citation>
    <scope>NUCLEOTIDE SEQUENCE [LARGE SCALE GENOMIC DNA]</scope>
    <source>
        <strain evidence="2 3">AT_MEX2019</strain>
        <tissue evidence="2">Muscle</tissue>
    </source>
</reference>
<dbReference type="Proteomes" id="UP001345963">
    <property type="component" value="Unassembled WGS sequence"/>
</dbReference>
<protein>
    <recommendedName>
        <fullName evidence="4">Secreted protein</fullName>
    </recommendedName>
</protein>
<comment type="caution">
    <text evidence="2">The sequence shown here is derived from an EMBL/GenBank/DDBJ whole genome shotgun (WGS) entry which is preliminary data.</text>
</comment>
<keyword evidence="1" id="KW-0732">Signal</keyword>
<evidence type="ECO:0000313" key="2">
    <source>
        <dbReference type="EMBL" id="MED6241591.1"/>
    </source>
</evidence>
<sequence length="102" mass="11236">MKICIVSVSMLSDFLPLSMTLVAMTQCRGGIFSFQMICRCCAIPCLTGKQREHSINIVIFATQKHNIQPILCCSSPSLYAMLSSLCFHPVLVLLFLSPAHQG</sequence>